<proteinExistence type="predicted"/>
<dbReference type="InterPro" id="IPR001789">
    <property type="entry name" value="Sig_transdc_resp-reg_receiver"/>
</dbReference>
<feature type="DNA-binding region" description="OmpR/PhoB-type" evidence="7">
    <location>
        <begin position="129"/>
        <end position="229"/>
    </location>
</feature>
<dbReference type="Gene3D" id="3.40.50.2300">
    <property type="match status" value="1"/>
</dbReference>
<organism evidence="10">
    <name type="scientific">Caldimicrobium thiodismutans</name>
    <dbReference type="NCBI Taxonomy" id="1653476"/>
    <lineage>
        <taxon>Bacteria</taxon>
        <taxon>Pseudomonadati</taxon>
        <taxon>Thermodesulfobacteriota</taxon>
        <taxon>Thermodesulfobacteria</taxon>
        <taxon>Thermodesulfobacteriales</taxon>
        <taxon>Thermodesulfobacteriaceae</taxon>
        <taxon>Caldimicrobium</taxon>
    </lineage>
</organism>
<reference evidence="10" key="1">
    <citation type="journal article" date="2020" name="mSystems">
        <title>Genome- and Community-Level Interaction Insights into Carbon Utilization and Element Cycling Functions of Hydrothermarchaeota in Hydrothermal Sediment.</title>
        <authorList>
            <person name="Zhou Z."/>
            <person name="Liu Y."/>
            <person name="Xu W."/>
            <person name="Pan J."/>
            <person name="Luo Z.H."/>
            <person name="Li M."/>
        </authorList>
    </citation>
    <scope>NUCLEOTIDE SEQUENCE [LARGE SCALE GENOMIC DNA]</scope>
    <source>
        <strain evidence="10">SpSt-605</strain>
    </source>
</reference>
<evidence type="ECO:0000256" key="3">
    <source>
        <dbReference type="ARBA" id="ARBA00023015"/>
    </source>
</evidence>
<dbReference type="GO" id="GO:0005829">
    <property type="term" value="C:cytosol"/>
    <property type="evidence" value="ECO:0007669"/>
    <property type="project" value="TreeGrafter"/>
</dbReference>
<evidence type="ECO:0000256" key="2">
    <source>
        <dbReference type="ARBA" id="ARBA00023012"/>
    </source>
</evidence>
<evidence type="ECO:0000256" key="1">
    <source>
        <dbReference type="ARBA" id="ARBA00022553"/>
    </source>
</evidence>
<evidence type="ECO:0000256" key="6">
    <source>
        <dbReference type="PROSITE-ProRule" id="PRU00169"/>
    </source>
</evidence>
<protein>
    <submittedName>
        <fullName evidence="10">Response regulator transcription factor</fullName>
    </submittedName>
</protein>
<dbReference type="SMART" id="SM00862">
    <property type="entry name" value="Trans_reg_C"/>
    <property type="match status" value="1"/>
</dbReference>
<dbReference type="PROSITE" id="PS51755">
    <property type="entry name" value="OMPR_PHOB"/>
    <property type="match status" value="1"/>
</dbReference>
<dbReference type="Pfam" id="PF00072">
    <property type="entry name" value="Response_reg"/>
    <property type="match status" value="1"/>
</dbReference>
<keyword evidence="2" id="KW-0902">Two-component regulatory system</keyword>
<evidence type="ECO:0000313" key="10">
    <source>
        <dbReference type="EMBL" id="HGV54975.1"/>
    </source>
</evidence>
<evidence type="ECO:0000259" key="9">
    <source>
        <dbReference type="PROSITE" id="PS51755"/>
    </source>
</evidence>
<keyword evidence="3" id="KW-0805">Transcription regulation</keyword>
<dbReference type="GO" id="GO:0000976">
    <property type="term" value="F:transcription cis-regulatory region binding"/>
    <property type="evidence" value="ECO:0007669"/>
    <property type="project" value="TreeGrafter"/>
</dbReference>
<dbReference type="Gene3D" id="1.10.10.10">
    <property type="entry name" value="Winged helix-like DNA-binding domain superfamily/Winged helix DNA-binding domain"/>
    <property type="match status" value="1"/>
</dbReference>
<dbReference type="SUPFAM" id="SSF52172">
    <property type="entry name" value="CheY-like"/>
    <property type="match status" value="1"/>
</dbReference>
<dbReference type="InterPro" id="IPR001867">
    <property type="entry name" value="OmpR/PhoB-type_DNA-bd"/>
</dbReference>
<comment type="caution">
    <text evidence="10">The sequence shown here is derived from an EMBL/GenBank/DDBJ whole genome shotgun (WGS) entry which is preliminary data.</text>
</comment>
<evidence type="ECO:0000256" key="4">
    <source>
        <dbReference type="ARBA" id="ARBA00023125"/>
    </source>
</evidence>
<dbReference type="PANTHER" id="PTHR48111">
    <property type="entry name" value="REGULATOR OF RPOS"/>
    <property type="match status" value="1"/>
</dbReference>
<gene>
    <name evidence="10" type="ORF">ENT73_02640</name>
</gene>
<dbReference type="PROSITE" id="PS50110">
    <property type="entry name" value="RESPONSE_REGULATORY"/>
    <property type="match status" value="1"/>
</dbReference>
<evidence type="ECO:0000256" key="7">
    <source>
        <dbReference type="PROSITE-ProRule" id="PRU01091"/>
    </source>
</evidence>
<keyword evidence="4 7" id="KW-0238">DNA-binding</keyword>
<dbReference type="Gene3D" id="6.10.250.690">
    <property type="match status" value="1"/>
</dbReference>
<dbReference type="InterPro" id="IPR036388">
    <property type="entry name" value="WH-like_DNA-bd_sf"/>
</dbReference>
<dbReference type="InterPro" id="IPR039420">
    <property type="entry name" value="WalR-like"/>
</dbReference>
<accession>A0A832GMC3</accession>
<feature type="domain" description="OmpR/PhoB-type" evidence="9">
    <location>
        <begin position="129"/>
        <end position="229"/>
    </location>
</feature>
<dbReference type="EMBL" id="DSZU01000043">
    <property type="protein sequence ID" value="HGV54975.1"/>
    <property type="molecule type" value="Genomic_DNA"/>
</dbReference>
<dbReference type="CDD" id="cd17574">
    <property type="entry name" value="REC_OmpR"/>
    <property type="match status" value="1"/>
</dbReference>
<evidence type="ECO:0000256" key="5">
    <source>
        <dbReference type="ARBA" id="ARBA00023163"/>
    </source>
</evidence>
<dbReference type="GO" id="GO:0006355">
    <property type="term" value="P:regulation of DNA-templated transcription"/>
    <property type="evidence" value="ECO:0007669"/>
    <property type="project" value="InterPro"/>
</dbReference>
<evidence type="ECO:0000259" key="8">
    <source>
        <dbReference type="PROSITE" id="PS50110"/>
    </source>
</evidence>
<sequence length="230" mass="26800">MAKKILIVDDDPDILTVVSSFLSIEGFQILQAQNIKTAQELFEREKPDMIILDIMLPDKSGLEWLKELKYTDPTIPIMLLTAKSSLSDKVLGFELGADDYLAKPFEPLELVARCKALLRKAQLFRKSERDFIHLGNLKIDIQGRRIFKKDQEIHLTPKEWKILTLLLSDPGRAFSREEIRNAIWVEKKIYNWSRVLDVHIKNLREKIEDDPNNPQYVITVHSYGYKIREP</sequence>
<feature type="domain" description="Response regulatory" evidence="8">
    <location>
        <begin position="4"/>
        <end position="118"/>
    </location>
</feature>
<feature type="modified residue" description="4-aspartylphosphate" evidence="6">
    <location>
        <position position="53"/>
    </location>
</feature>
<keyword evidence="5" id="KW-0804">Transcription</keyword>
<dbReference type="GO" id="GO:0000156">
    <property type="term" value="F:phosphorelay response regulator activity"/>
    <property type="evidence" value="ECO:0007669"/>
    <property type="project" value="TreeGrafter"/>
</dbReference>
<name>A0A832GMC3_9BACT</name>
<dbReference type="Pfam" id="PF00486">
    <property type="entry name" value="Trans_reg_C"/>
    <property type="match status" value="1"/>
</dbReference>
<dbReference type="PANTHER" id="PTHR48111:SF40">
    <property type="entry name" value="PHOSPHATE REGULON TRANSCRIPTIONAL REGULATORY PROTEIN PHOB"/>
    <property type="match status" value="1"/>
</dbReference>
<keyword evidence="1 6" id="KW-0597">Phosphoprotein</keyword>
<dbReference type="SMART" id="SM00448">
    <property type="entry name" value="REC"/>
    <property type="match status" value="1"/>
</dbReference>
<dbReference type="CDD" id="cd00383">
    <property type="entry name" value="trans_reg_C"/>
    <property type="match status" value="1"/>
</dbReference>
<dbReference type="AlphaFoldDB" id="A0A832GMC3"/>
<dbReference type="InterPro" id="IPR011006">
    <property type="entry name" value="CheY-like_superfamily"/>
</dbReference>
<dbReference type="GO" id="GO:0032993">
    <property type="term" value="C:protein-DNA complex"/>
    <property type="evidence" value="ECO:0007669"/>
    <property type="project" value="TreeGrafter"/>
</dbReference>
<dbReference type="FunFam" id="3.40.50.2300:FF:000001">
    <property type="entry name" value="DNA-binding response regulator PhoB"/>
    <property type="match status" value="1"/>
</dbReference>